<sequence length="115" mass="13123">MCIIGALAGCGMNKENLTKEQQDRIVDEIIQNYTISSIQFTSFTKDRNTGSYYLKFTINDDEKLQTGLVFSHIEELDDVAYNIGLSPVENFAMLERKKGDMVQEKIDIRITYLGD</sequence>
<proteinExistence type="predicted"/>
<evidence type="ECO:0000313" key="2">
    <source>
        <dbReference type="Proteomes" id="UP000186890"/>
    </source>
</evidence>
<keyword evidence="2" id="KW-1185">Reference proteome</keyword>
<name>A0A1Q8E7K7_9STRE</name>
<evidence type="ECO:0000313" key="1">
    <source>
        <dbReference type="EMBL" id="OLF47774.1"/>
    </source>
</evidence>
<evidence type="ECO:0008006" key="3">
    <source>
        <dbReference type="Google" id="ProtNLM"/>
    </source>
</evidence>
<dbReference type="EMBL" id="MSJM01000005">
    <property type="protein sequence ID" value="OLF47774.1"/>
    <property type="molecule type" value="Genomic_DNA"/>
</dbReference>
<dbReference type="Proteomes" id="UP000186890">
    <property type="component" value="Unassembled WGS sequence"/>
</dbReference>
<protein>
    <recommendedName>
        <fullName evidence="3">DUF1310 family protein</fullName>
    </recommendedName>
</protein>
<accession>A0A1Q8E7K7</accession>
<reference evidence="2" key="1">
    <citation type="submission" date="2016-12" db="EMBL/GenBank/DDBJ databases">
        <authorList>
            <person name="Gulvik C.A."/>
        </authorList>
    </citation>
    <scope>NUCLEOTIDE SEQUENCE [LARGE SCALE GENOMIC DNA]</scope>
    <source>
        <strain evidence="2">NED12-00049-6B</strain>
    </source>
</reference>
<comment type="caution">
    <text evidence="1">The sequence shown here is derived from an EMBL/GenBank/DDBJ whole genome shotgun (WGS) entry which is preliminary data.</text>
</comment>
<dbReference type="AlphaFoldDB" id="A0A1Q8E7K7"/>
<gene>
    <name evidence="1" type="ORF">BU202_06585</name>
</gene>
<organism evidence="1 2">
    <name type="scientific">Streptococcus cuniculi</name>
    <dbReference type="NCBI Taxonomy" id="1432788"/>
    <lineage>
        <taxon>Bacteria</taxon>
        <taxon>Bacillati</taxon>
        <taxon>Bacillota</taxon>
        <taxon>Bacilli</taxon>
        <taxon>Lactobacillales</taxon>
        <taxon>Streptococcaceae</taxon>
        <taxon>Streptococcus</taxon>
    </lineage>
</organism>